<feature type="domain" description="HTH cro/C1-type" evidence="2">
    <location>
        <begin position="14"/>
        <end position="68"/>
    </location>
</feature>
<proteinExistence type="predicted"/>
<dbReference type="InterPro" id="IPR001387">
    <property type="entry name" value="Cro/C1-type_HTH"/>
</dbReference>
<dbReference type="SMART" id="SM00530">
    <property type="entry name" value="HTH_XRE"/>
    <property type="match status" value="1"/>
</dbReference>
<organism evidence="3 4">
    <name type="scientific">[Bacteroides] pectinophilus ATCC 43243</name>
    <dbReference type="NCBI Taxonomy" id="483218"/>
    <lineage>
        <taxon>Bacteria</taxon>
        <taxon>Bacillati</taxon>
        <taxon>Bacillota</taxon>
        <taxon>Clostridia</taxon>
        <taxon>Eubacteriales</taxon>
    </lineage>
</organism>
<dbReference type="Pfam" id="PF01381">
    <property type="entry name" value="HTH_3"/>
    <property type="match status" value="1"/>
</dbReference>
<dbReference type="InterPro" id="IPR010982">
    <property type="entry name" value="Lambda_DNA-bd_dom_sf"/>
</dbReference>
<gene>
    <name evidence="3" type="ORF">BACPEC_02472</name>
</gene>
<dbReference type="Gene3D" id="1.10.260.40">
    <property type="entry name" value="lambda repressor-like DNA-binding domains"/>
    <property type="match status" value="1"/>
</dbReference>
<keyword evidence="4" id="KW-1185">Reference proteome</keyword>
<dbReference type="PANTHER" id="PTHR46558">
    <property type="entry name" value="TRACRIPTIONAL REGULATORY PROTEIN-RELATED-RELATED"/>
    <property type="match status" value="1"/>
</dbReference>
<dbReference type="SUPFAM" id="SSF47413">
    <property type="entry name" value="lambda repressor-like DNA-binding domains"/>
    <property type="match status" value="1"/>
</dbReference>
<dbReference type="CDD" id="cd00093">
    <property type="entry name" value="HTH_XRE"/>
    <property type="match status" value="1"/>
</dbReference>
<evidence type="ECO:0000313" key="4">
    <source>
        <dbReference type="Proteomes" id="UP000003136"/>
    </source>
</evidence>
<reference evidence="3 4" key="2">
    <citation type="submission" date="2008-11" db="EMBL/GenBank/DDBJ databases">
        <authorList>
            <person name="Fulton L."/>
            <person name="Clifton S."/>
            <person name="Fulton B."/>
            <person name="Xu J."/>
            <person name="Minx P."/>
            <person name="Pepin K.H."/>
            <person name="Johnson M."/>
            <person name="Bhonagiri V."/>
            <person name="Nash W.E."/>
            <person name="Mardis E.R."/>
            <person name="Wilson R.K."/>
        </authorList>
    </citation>
    <scope>NUCLEOTIDE SEQUENCE [LARGE SCALE GENOMIC DNA]</scope>
    <source>
        <strain evidence="3 4">ATCC 43243</strain>
    </source>
</reference>
<accession>B7AUS4</accession>
<name>B7AUS4_9FIRM</name>
<dbReference type="HOGENOM" id="CLU_1088921_0_0_9"/>
<evidence type="ECO:0000259" key="2">
    <source>
        <dbReference type="PROSITE" id="PS50943"/>
    </source>
</evidence>
<evidence type="ECO:0000256" key="1">
    <source>
        <dbReference type="ARBA" id="ARBA00023125"/>
    </source>
</evidence>
<reference evidence="3 4" key="1">
    <citation type="submission" date="2008-11" db="EMBL/GenBank/DDBJ databases">
        <title>Draft genome sequence of Bacteroides pectinophilus (ATCC 43243).</title>
        <authorList>
            <person name="Sudarsanam P."/>
            <person name="Ley R."/>
            <person name="Guruge J."/>
            <person name="Turnbaugh P.J."/>
            <person name="Mahowald M."/>
            <person name="Liep D."/>
            <person name="Gordon J."/>
        </authorList>
    </citation>
    <scope>NUCLEOTIDE SEQUENCE [LARGE SCALE GENOMIC DNA]</scope>
    <source>
        <strain evidence="3 4">ATCC 43243</strain>
    </source>
</reference>
<dbReference type="STRING" id="483218.BACPEC_02472"/>
<dbReference type="AlphaFoldDB" id="B7AUS4"/>
<dbReference type="EMBL" id="ABVQ01000037">
    <property type="protein sequence ID" value="EEC55965.1"/>
    <property type="molecule type" value="Genomic_DNA"/>
</dbReference>
<keyword evidence="1" id="KW-0238">DNA-binding</keyword>
<dbReference type="Proteomes" id="UP000003136">
    <property type="component" value="Unassembled WGS sequence"/>
</dbReference>
<dbReference type="Pfam" id="PF12674">
    <property type="entry name" value="Zn_ribbon_2"/>
    <property type="match status" value="1"/>
</dbReference>
<dbReference type="PROSITE" id="PS50943">
    <property type="entry name" value="HTH_CROC1"/>
    <property type="match status" value="1"/>
</dbReference>
<sequence length="268" mass="31071">MFMEVTAMETKNIILQLRTERGMSQDELAEKIMVTRQAVSRWENGETIPNTETLKLLSKEFNVSINTLLGAPRRLICQCCGMPLEDDSIIGRDRDGSLNEDYCKWCYADGTYTYSNMDELIDVCVKNMVNENISEEQARSYLKNLLPQLDYWKRYEELSDNGQFDEFKHQLVNEINELHIEGMPKLDKLNALIGKYVNPEYTLPNNSKVKFLNDQKTYLGNQLECEFGGERYFGIVADMDFILVCTYDKNNVNGTNVTNPELILYKKR</sequence>
<dbReference type="GO" id="GO:0003677">
    <property type="term" value="F:DNA binding"/>
    <property type="evidence" value="ECO:0007669"/>
    <property type="project" value="UniProtKB-KW"/>
</dbReference>
<dbReference type="PANTHER" id="PTHR46558:SF11">
    <property type="entry name" value="HTH-TYPE TRANSCRIPTIONAL REGULATOR XRE"/>
    <property type="match status" value="1"/>
</dbReference>
<evidence type="ECO:0000313" key="3">
    <source>
        <dbReference type="EMBL" id="EEC55965.1"/>
    </source>
</evidence>
<dbReference type="InterPro" id="IPR025868">
    <property type="entry name" value="Zn_ribbon_dom_put"/>
</dbReference>
<comment type="caution">
    <text evidence="3">The sequence shown here is derived from an EMBL/GenBank/DDBJ whole genome shotgun (WGS) entry which is preliminary data.</text>
</comment>
<dbReference type="eggNOG" id="COG1476">
    <property type="taxonomic scope" value="Bacteria"/>
</dbReference>
<protein>
    <recommendedName>
        <fullName evidence="2">HTH cro/C1-type domain-containing protein</fullName>
    </recommendedName>
</protein>